<protein>
    <recommendedName>
        <fullName evidence="5">Glucose-1-phosphate thymidylyltransferase</fullName>
    </recommendedName>
</protein>
<dbReference type="EMBL" id="MGER01000028">
    <property type="protein sequence ID" value="OGL88495.1"/>
    <property type="molecule type" value="Genomic_DNA"/>
</dbReference>
<dbReference type="InterPro" id="IPR050065">
    <property type="entry name" value="GlmU-like"/>
</dbReference>
<evidence type="ECO:0000256" key="2">
    <source>
        <dbReference type="ARBA" id="ARBA00023315"/>
    </source>
</evidence>
<dbReference type="AlphaFoldDB" id="A0A1F7VDH1"/>
<evidence type="ECO:0000256" key="1">
    <source>
        <dbReference type="ARBA" id="ARBA00022679"/>
    </source>
</evidence>
<accession>A0A1F7VDH1</accession>
<keyword evidence="2" id="KW-0012">Acyltransferase</keyword>
<name>A0A1F7VDH1_9BACT</name>
<dbReference type="GO" id="GO:0016779">
    <property type="term" value="F:nucleotidyltransferase activity"/>
    <property type="evidence" value="ECO:0007669"/>
    <property type="project" value="UniProtKB-ARBA"/>
</dbReference>
<dbReference type="GO" id="GO:0016746">
    <property type="term" value="F:acyltransferase activity"/>
    <property type="evidence" value="ECO:0007669"/>
    <property type="project" value="UniProtKB-KW"/>
</dbReference>
<evidence type="ECO:0008006" key="5">
    <source>
        <dbReference type="Google" id="ProtNLM"/>
    </source>
</evidence>
<reference evidence="3 4" key="1">
    <citation type="journal article" date="2016" name="Nat. Commun.">
        <title>Thousands of microbial genomes shed light on interconnected biogeochemical processes in an aquifer system.</title>
        <authorList>
            <person name="Anantharaman K."/>
            <person name="Brown C.T."/>
            <person name="Hug L.A."/>
            <person name="Sharon I."/>
            <person name="Castelle C.J."/>
            <person name="Probst A.J."/>
            <person name="Thomas B.C."/>
            <person name="Singh A."/>
            <person name="Wilkins M.J."/>
            <person name="Karaoz U."/>
            <person name="Brodie E.L."/>
            <person name="Williams K.H."/>
            <person name="Hubbard S.S."/>
            <person name="Banfield J.F."/>
        </authorList>
    </citation>
    <scope>NUCLEOTIDE SEQUENCE [LARGE SCALE GENOMIC DNA]</scope>
</reference>
<comment type="caution">
    <text evidence="3">The sequence shown here is derived from an EMBL/GenBank/DDBJ whole genome shotgun (WGS) entry which is preliminary data.</text>
</comment>
<dbReference type="InterPro" id="IPR011004">
    <property type="entry name" value="Trimer_LpxA-like_sf"/>
</dbReference>
<organism evidence="3 4">
    <name type="scientific">Candidatus Uhrbacteria bacterium RIFCSPLOWO2_02_FULL_49_11</name>
    <dbReference type="NCBI Taxonomy" id="1802409"/>
    <lineage>
        <taxon>Bacteria</taxon>
        <taxon>Candidatus Uhriibacteriota</taxon>
    </lineage>
</organism>
<dbReference type="SUPFAM" id="SSF51161">
    <property type="entry name" value="Trimeric LpxA-like enzymes"/>
    <property type="match status" value="1"/>
</dbReference>
<dbReference type="Pfam" id="PF13562">
    <property type="entry name" value="NTP_transf_4"/>
    <property type="match status" value="1"/>
</dbReference>
<sequence length="381" mass="41291">MRVVLFNDDPAALMPFTHLKSPWDIDVGGLTLKEWVQAIVPDAEFVEQSGPWQESAGALPCLVLSGRLLPSEKLADELRGIIQADDAQLSMAREELAYGYITEARASEKTAMPIEVTLLHGPWEIIKYLPQTLVLAASHRAEHLAEVRPRVFAGKDVELPPTVVTRTDDGPIVIGSGTTFGSFIVLEGPAVIGEHCIIRDHACIKKSAIGNVCRIGGEVEWSVMGDYTNKQHYGYVGHSVVAPWVNLGAGTTTSDLKHTYGSVRLDRGAGREETGMQFCGSFIGEGSRTSVNTTLMTGTVLGINAFAFGTVRGFVPSFTSATSQGLIEVPLEVALRAWERAMARRSVIFTPRVRDACIAAFERTAPQRDAYGVKRGVPLTL</sequence>
<keyword evidence="1" id="KW-0808">Transferase</keyword>
<dbReference type="PANTHER" id="PTHR43584">
    <property type="entry name" value="NUCLEOTIDYL TRANSFERASE"/>
    <property type="match status" value="1"/>
</dbReference>
<proteinExistence type="predicted"/>
<evidence type="ECO:0000313" key="4">
    <source>
        <dbReference type="Proteomes" id="UP000178264"/>
    </source>
</evidence>
<dbReference type="Proteomes" id="UP000178264">
    <property type="component" value="Unassembled WGS sequence"/>
</dbReference>
<dbReference type="NCBIfam" id="TIGR03991">
    <property type="entry name" value="alt_bact_glmU"/>
    <property type="match status" value="1"/>
</dbReference>
<dbReference type="InterPro" id="IPR023917">
    <property type="entry name" value="Bifunctiontional_GlmU_bac-type"/>
</dbReference>
<gene>
    <name evidence="3" type="ORF">A3I42_00100</name>
</gene>
<dbReference type="Gene3D" id="2.160.10.10">
    <property type="entry name" value="Hexapeptide repeat proteins"/>
    <property type="match status" value="1"/>
</dbReference>
<evidence type="ECO:0000313" key="3">
    <source>
        <dbReference type="EMBL" id="OGL88495.1"/>
    </source>
</evidence>